<feature type="compositionally biased region" description="Polar residues" evidence="1">
    <location>
        <begin position="787"/>
        <end position="805"/>
    </location>
</feature>
<organism evidence="2 3">
    <name type="scientific">Volvox reticuliferus</name>
    <dbReference type="NCBI Taxonomy" id="1737510"/>
    <lineage>
        <taxon>Eukaryota</taxon>
        <taxon>Viridiplantae</taxon>
        <taxon>Chlorophyta</taxon>
        <taxon>core chlorophytes</taxon>
        <taxon>Chlorophyceae</taxon>
        <taxon>CS clade</taxon>
        <taxon>Chlamydomonadales</taxon>
        <taxon>Volvocaceae</taxon>
        <taxon>Volvox</taxon>
    </lineage>
</organism>
<sequence>ARQSVESVAVSSTQPSDSAEPSSDPEATPSSAAIVLPPPIRRLPQPLQQPQPRQLRGQQSARDSTASGSLGPERVYQSFTFGQRGSTLARPRLQDLLSVSPYTSTASSVATTAASTVAAGGVQPVGSGLGDGGCNRFVGLKDSRGGGGGAAGYDIGVRRGVPTIERSPAVLPSDQSGKAWGADLPSPPSSRTGYSVGQGSSSLEALIRGPHGRMSRSFTFTTHRRSPLAVSSYAGDPEIGATTSGTGGHGAGSVMRPMSSLSRVLYGAGAAVGLVSREAAAAAGGGYDASRETTPRGSSQGPQSAVTAAAAPAAAAAAASTIGGGTGRPGGREPGAVAGTANGGSGAGGISGGGGVQMYRSTSMSRGNRGRRGSLPHPHSGGGPAAAGSLLSGPYGTGSLQPWGNTPTSVVTGVSPFSLTSEYPRSSNSAGTLQISLNSAQLRMSTGELRGVSPDGRGSAGTSPASASAATSPHNMDASVVAIATTAAAAATTTPTRLSADSGGHLSSILARVRGSMGKSRSRSKSLSRTFASTVVPLDAGSSTAARSGGSGQGSVRHDLTALPALGSGDVSGFSARLTSLFPSGSSGGGGGVIAAASRTLRGLTEKLPTLPEGGHAPLMREIRHLELRLIPLRLAARGPRVRGSNAVTATTGQGPVESAACGAPDDGSVRQRHQREQQSYSTGRGTEYMQVYRVTLLAPDVAIQPHAAVQPSPQPSSAQVPNLPPAVAQPGPSLPSPQIQPQQQPQQQPQPEPQRQPHPQPLPPARQGPSPAKQVGHTIAGPKHNPNASTAAASITNQSHAQNRSETDLELVASVPMSGTENCQDDNVSVSVGPRDVLPSGDGGASQSMTGPLLSGGGIMGEVEEASETALVNQFLSGFSDLSDQQLAGLWAAHPERSLLQDRWPANIVQLRTRLVAQAACEEAFARDNFIF</sequence>
<accession>A0A8J4GZ66</accession>
<feature type="compositionally biased region" description="Polar residues" evidence="1">
    <location>
        <begin position="295"/>
        <end position="306"/>
    </location>
</feature>
<feature type="compositionally biased region" description="Gly residues" evidence="1">
    <location>
        <begin position="322"/>
        <end position="333"/>
    </location>
</feature>
<feature type="compositionally biased region" description="Low complexity" evidence="1">
    <location>
        <begin position="737"/>
        <end position="748"/>
    </location>
</feature>
<name>A0A8J4GZ66_9CHLO</name>
<dbReference type="Proteomes" id="UP000722791">
    <property type="component" value="Unassembled WGS sequence"/>
</dbReference>
<feature type="compositionally biased region" description="Low complexity" evidence="1">
    <location>
        <begin position="709"/>
        <end position="722"/>
    </location>
</feature>
<proteinExistence type="predicted"/>
<dbReference type="AlphaFoldDB" id="A0A8J4GZ66"/>
<reference evidence="2" key="1">
    <citation type="journal article" date="2021" name="Proc. Natl. Acad. Sci. U.S.A.">
        <title>Three genomes in the algal genus Volvox reveal the fate of a haploid sex-determining region after a transition to homothallism.</title>
        <authorList>
            <person name="Yamamoto K."/>
            <person name="Hamaji T."/>
            <person name="Kawai-Toyooka H."/>
            <person name="Matsuzaki R."/>
            <person name="Takahashi F."/>
            <person name="Nishimura Y."/>
            <person name="Kawachi M."/>
            <person name="Noguchi H."/>
            <person name="Minakuchi Y."/>
            <person name="Umen J.G."/>
            <person name="Toyoda A."/>
            <person name="Nozaki H."/>
        </authorList>
    </citation>
    <scope>NUCLEOTIDE SEQUENCE</scope>
    <source>
        <strain evidence="2">NIES-3785</strain>
    </source>
</reference>
<feature type="region of interest" description="Disordered" evidence="1">
    <location>
        <begin position="1"/>
        <end position="75"/>
    </location>
</feature>
<feature type="region of interest" description="Disordered" evidence="1">
    <location>
        <begin position="448"/>
        <end position="473"/>
    </location>
</feature>
<feature type="region of interest" description="Disordered" evidence="1">
    <location>
        <begin position="229"/>
        <end position="254"/>
    </location>
</feature>
<feature type="compositionally biased region" description="Polar residues" evidence="1">
    <location>
        <begin position="1"/>
        <end position="14"/>
    </location>
</feature>
<feature type="region of interest" description="Disordered" evidence="1">
    <location>
        <begin position="286"/>
        <end position="308"/>
    </location>
</feature>
<protein>
    <submittedName>
        <fullName evidence="2">Uncharacterized protein</fullName>
    </submittedName>
</protein>
<comment type="caution">
    <text evidence="2">The sequence shown here is derived from an EMBL/GenBank/DDBJ whole genome shotgun (WGS) entry which is preliminary data.</text>
</comment>
<feature type="region of interest" description="Disordered" evidence="1">
    <location>
        <begin position="320"/>
        <end position="407"/>
    </location>
</feature>
<feature type="compositionally biased region" description="Gly residues" evidence="1">
    <location>
        <begin position="341"/>
        <end position="356"/>
    </location>
</feature>
<evidence type="ECO:0000256" key="1">
    <source>
        <dbReference type="SAM" id="MobiDB-lite"/>
    </source>
</evidence>
<feature type="compositionally biased region" description="Low complexity" evidence="1">
    <location>
        <begin position="42"/>
        <end position="59"/>
    </location>
</feature>
<feature type="non-terminal residue" evidence="2">
    <location>
        <position position="1"/>
    </location>
</feature>
<gene>
    <name evidence="2" type="ORF">Vretimale_18993</name>
</gene>
<evidence type="ECO:0000313" key="3">
    <source>
        <dbReference type="Proteomes" id="UP000722791"/>
    </source>
</evidence>
<feature type="region of interest" description="Disordered" evidence="1">
    <location>
        <begin position="709"/>
        <end position="808"/>
    </location>
</feature>
<evidence type="ECO:0000313" key="2">
    <source>
        <dbReference type="EMBL" id="GIM16397.1"/>
    </source>
</evidence>
<feature type="compositionally biased region" description="Low complexity" evidence="1">
    <location>
        <begin position="460"/>
        <end position="473"/>
    </location>
</feature>
<feature type="compositionally biased region" description="Pro residues" evidence="1">
    <location>
        <begin position="749"/>
        <end position="767"/>
    </location>
</feature>
<feature type="compositionally biased region" description="Low complexity" evidence="1">
    <location>
        <begin position="15"/>
        <end position="27"/>
    </location>
</feature>
<feature type="region of interest" description="Disordered" evidence="1">
    <location>
        <begin position="167"/>
        <end position="198"/>
    </location>
</feature>
<feature type="compositionally biased region" description="Polar residues" evidence="1">
    <location>
        <begin position="398"/>
        <end position="407"/>
    </location>
</feature>
<feature type="compositionally biased region" description="Polar residues" evidence="1">
    <location>
        <begin position="189"/>
        <end position="198"/>
    </location>
</feature>
<feature type="region of interest" description="Disordered" evidence="1">
    <location>
        <begin position="640"/>
        <end position="685"/>
    </location>
</feature>
<dbReference type="EMBL" id="BNCQ01000078">
    <property type="protein sequence ID" value="GIM16397.1"/>
    <property type="molecule type" value="Genomic_DNA"/>
</dbReference>